<comment type="caution">
    <text evidence="1">The sequence shown here is derived from an EMBL/GenBank/DDBJ whole genome shotgun (WGS) entry which is preliminary data.</text>
</comment>
<reference evidence="1" key="1">
    <citation type="submission" date="2019-04" db="EMBL/GenBank/DDBJ databases">
        <title>Microbes associate with the intestines of laboratory mice.</title>
        <authorList>
            <person name="Navarre W."/>
            <person name="Wong E."/>
            <person name="Huang K.C."/>
            <person name="Tropini C."/>
            <person name="Ng K."/>
            <person name="Yu B."/>
        </authorList>
    </citation>
    <scope>NUCLEOTIDE SEQUENCE</scope>
    <source>
        <strain evidence="1">NM86_A22</strain>
    </source>
</reference>
<evidence type="ECO:0000313" key="1">
    <source>
        <dbReference type="EMBL" id="THG43407.1"/>
    </source>
</evidence>
<keyword evidence="1" id="KW-0813">Transport</keyword>
<protein>
    <submittedName>
        <fullName evidence="1">PTS sugar transporter subunit IIC</fullName>
    </submittedName>
</protein>
<name>A0AC61S2Z7_9BACT</name>
<gene>
    <name evidence="1" type="ORF">E5990_10330</name>
</gene>
<dbReference type="EMBL" id="SSTG01000189">
    <property type="protein sequence ID" value="THG43407.1"/>
    <property type="molecule type" value="Genomic_DNA"/>
</dbReference>
<dbReference type="Proteomes" id="UP000305401">
    <property type="component" value="Unassembled WGS sequence"/>
</dbReference>
<sequence length="128" mass="13620">MEQVFSYIIGLGAAVMMPIIFTVLGVCIGIKLGDALKSGLKVGVGFIGLSIVTALLTSALGPALNTVVDIYDLQLKVFDMGWPAAAAVAYNTAVGAFIIPVCLGVNLLMLVTKTTRTVNIDLWNYWHF</sequence>
<keyword evidence="1" id="KW-0762">Sugar transport</keyword>
<keyword evidence="2" id="KW-1185">Reference proteome</keyword>
<proteinExistence type="predicted"/>
<organism evidence="1 2">
    <name type="scientific">Muribaculum caecicola</name>
    <dbReference type="NCBI Taxonomy" id="3038144"/>
    <lineage>
        <taxon>Bacteria</taxon>
        <taxon>Pseudomonadati</taxon>
        <taxon>Bacteroidota</taxon>
        <taxon>Bacteroidia</taxon>
        <taxon>Bacteroidales</taxon>
        <taxon>Muribaculaceae</taxon>
        <taxon>Muribaculum</taxon>
    </lineage>
</organism>
<feature type="non-terminal residue" evidence="1">
    <location>
        <position position="128"/>
    </location>
</feature>
<evidence type="ECO:0000313" key="2">
    <source>
        <dbReference type="Proteomes" id="UP000305401"/>
    </source>
</evidence>
<accession>A0AC61S2Z7</accession>